<dbReference type="Proteomes" id="UP000664534">
    <property type="component" value="Unassembled WGS sequence"/>
</dbReference>
<gene>
    <name evidence="2" type="ORF">IMSHALPRED_003902</name>
</gene>
<comment type="caution">
    <text evidence="2">The sequence shown here is derived from an EMBL/GenBank/DDBJ whole genome shotgun (WGS) entry which is preliminary data.</text>
</comment>
<reference evidence="2" key="1">
    <citation type="submission" date="2021-03" db="EMBL/GenBank/DDBJ databases">
        <authorList>
            <person name="Tagirdzhanova G."/>
        </authorList>
    </citation>
    <scope>NUCLEOTIDE SEQUENCE</scope>
</reference>
<dbReference type="OrthoDB" id="10583143at2759"/>
<protein>
    <submittedName>
        <fullName evidence="2">Uncharacterized protein</fullName>
    </submittedName>
</protein>
<evidence type="ECO:0000256" key="1">
    <source>
        <dbReference type="SAM" id="MobiDB-lite"/>
    </source>
</evidence>
<keyword evidence="3" id="KW-1185">Reference proteome</keyword>
<evidence type="ECO:0000313" key="2">
    <source>
        <dbReference type="EMBL" id="CAF9942597.1"/>
    </source>
</evidence>
<dbReference type="EMBL" id="CAJPDT010000197">
    <property type="protein sequence ID" value="CAF9942597.1"/>
    <property type="molecule type" value="Genomic_DNA"/>
</dbReference>
<feature type="region of interest" description="Disordered" evidence="1">
    <location>
        <begin position="1"/>
        <end position="36"/>
    </location>
</feature>
<dbReference type="AlphaFoldDB" id="A0A8H3J8K1"/>
<evidence type="ECO:0000313" key="3">
    <source>
        <dbReference type="Proteomes" id="UP000664534"/>
    </source>
</evidence>
<name>A0A8H3J8K1_9LECA</name>
<proteinExistence type="predicted"/>
<sequence>MPRNPENKPDLIVIGTARKPNASDLRTRRLSGLPDADPDVALRRQAFEEEQVDIWAGVGEMCGGEGSVSFLRTRIEEVGERGGGCGVFGGVEMEVGMEMEVDVEMDVEVERGLDGDEGGDEVKAKGEAGESMGAEAMNDKRSTICVNGTELLKTPGANEVCGRQKVRRSSRKRGPVQLRPYALERETWRRKVRAGRGE</sequence>
<organism evidence="2 3">
    <name type="scientific">Imshaugia aleurites</name>
    <dbReference type="NCBI Taxonomy" id="172621"/>
    <lineage>
        <taxon>Eukaryota</taxon>
        <taxon>Fungi</taxon>
        <taxon>Dikarya</taxon>
        <taxon>Ascomycota</taxon>
        <taxon>Pezizomycotina</taxon>
        <taxon>Lecanoromycetes</taxon>
        <taxon>OSLEUM clade</taxon>
        <taxon>Lecanoromycetidae</taxon>
        <taxon>Lecanorales</taxon>
        <taxon>Lecanorineae</taxon>
        <taxon>Parmeliaceae</taxon>
        <taxon>Imshaugia</taxon>
    </lineage>
</organism>
<accession>A0A8H3J8K1</accession>